<keyword evidence="2" id="KW-0732">Signal</keyword>
<organism evidence="3 4">
    <name type="scientific">Rotaria sordida</name>
    <dbReference type="NCBI Taxonomy" id="392033"/>
    <lineage>
        <taxon>Eukaryota</taxon>
        <taxon>Metazoa</taxon>
        <taxon>Spiralia</taxon>
        <taxon>Gnathifera</taxon>
        <taxon>Rotifera</taxon>
        <taxon>Eurotatoria</taxon>
        <taxon>Bdelloidea</taxon>
        <taxon>Philodinida</taxon>
        <taxon>Philodinidae</taxon>
        <taxon>Rotaria</taxon>
    </lineage>
</organism>
<dbReference type="AlphaFoldDB" id="A0A814HGQ8"/>
<feature type="region of interest" description="Disordered" evidence="1">
    <location>
        <begin position="114"/>
        <end position="192"/>
    </location>
</feature>
<evidence type="ECO:0000256" key="2">
    <source>
        <dbReference type="SAM" id="SignalP"/>
    </source>
</evidence>
<evidence type="ECO:0000313" key="3">
    <source>
        <dbReference type="EMBL" id="CAF1010642.1"/>
    </source>
</evidence>
<protein>
    <recommendedName>
        <fullName evidence="5">Apple domain-containing protein</fullName>
    </recommendedName>
</protein>
<accession>A0A814HGQ8</accession>
<dbReference type="Proteomes" id="UP000663889">
    <property type="component" value="Unassembled WGS sequence"/>
</dbReference>
<reference evidence="3" key="1">
    <citation type="submission" date="2021-02" db="EMBL/GenBank/DDBJ databases">
        <authorList>
            <person name="Nowell W R."/>
        </authorList>
    </citation>
    <scope>NUCLEOTIDE SEQUENCE</scope>
</reference>
<name>A0A814HGQ8_9BILA</name>
<evidence type="ECO:0000313" key="4">
    <source>
        <dbReference type="Proteomes" id="UP000663889"/>
    </source>
</evidence>
<dbReference type="InterPro" id="IPR008979">
    <property type="entry name" value="Galactose-bd-like_sf"/>
</dbReference>
<feature type="chain" id="PRO_5033019186" description="Apple domain-containing protein" evidence="2">
    <location>
        <begin position="19"/>
        <end position="353"/>
    </location>
</feature>
<feature type="signal peptide" evidence="2">
    <location>
        <begin position="1"/>
        <end position="18"/>
    </location>
</feature>
<comment type="caution">
    <text evidence="3">The sequence shown here is derived from an EMBL/GenBank/DDBJ whole genome shotgun (WGS) entry which is preliminary data.</text>
</comment>
<evidence type="ECO:0008006" key="5">
    <source>
        <dbReference type="Google" id="ProtNLM"/>
    </source>
</evidence>
<dbReference type="EMBL" id="CAJNOU010000482">
    <property type="protein sequence ID" value="CAF1010642.1"/>
    <property type="molecule type" value="Genomic_DNA"/>
</dbReference>
<sequence>MLWKISLLLIICHRLSLAIRIAVINNTIFDPINTNYWLANLSNIVSRDLCICQCYAQSNCVTANYYGFYQECILFSAPLYLGHLHAMSISENTTVISLDNRSYVAVTTTYTTTSTTTSSTTTSSTTTGSTTTSSTTTSSTTTSSTTTTSTTSSSTTTSSTTTSSTTTSSTTTSSTTTSSTTTSSTTTSSTTTTSTTTVANAACNISTSYILTYTTSPTAYQKQTYTYTAVSTGMKKLEFGFKAVNSVKTWHLDDVSIIDKNASNSEKLVNGGFENGTLTGWQVLCLDNNCGTKGSNITQSDCHTGSYCYEGACQRNYDFLLQTFSVINGHVYVLSFWLFTDGHNQQAAYVNIS</sequence>
<dbReference type="Gene3D" id="2.60.120.260">
    <property type="entry name" value="Galactose-binding domain-like"/>
    <property type="match status" value="1"/>
</dbReference>
<dbReference type="SUPFAM" id="SSF49785">
    <property type="entry name" value="Galactose-binding domain-like"/>
    <property type="match status" value="1"/>
</dbReference>
<gene>
    <name evidence="3" type="ORF">SEV965_LOCUS11275</name>
</gene>
<proteinExistence type="predicted"/>
<evidence type="ECO:0000256" key="1">
    <source>
        <dbReference type="SAM" id="MobiDB-lite"/>
    </source>
</evidence>